<comment type="subcellular location">
    <subcellularLocation>
        <location evidence="10">Cell membrane</location>
        <topology evidence="10">Peripheral membrane protein</topology>
        <orientation evidence="10">Cytoplasmic side</orientation>
    </subcellularLocation>
    <subcellularLocation>
        <location evidence="10">Cytoplasm</location>
    </subcellularLocation>
</comment>
<gene>
    <name evidence="10" type="primary">ftsY</name>
    <name evidence="13" type="ORF">EDC52_105230</name>
</gene>
<keyword evidence="4 10" id="KW-0378">Hydrolase</keyword>
<keyword evidence="3 10" id="KW-0547">Nucleotide-binding</keyword>
<feature type="region of interest" description="Disordered" evidence="11">
    <location>
        <begin position="223"/>
        <end position="247"/>
    </location>
</feature>
<feature type="compositionally biased region" description="Pro residues" evidence="11">
    <location>
        <begin position="156"/>
        <end position="172"/>
    </location>
</feature>
<comment type="similarity">
    <text evidence="10">Belongs to the GTP-binding SRP family. FtsY subfamily.</text>
</comment>
<feature type="compositionally biased region" description="Basic and acidic residues" evidence="11">
    <location>
        <begin position="17"/>
        <end position="33"/>
    </location>
</feature>
<dbReference type="RefSeq" id="WP_131865723.1">
    <property type="nucleotide sequence ID" value="NZ_SMCR01000005.1"/>
</dbReference>
<keyword evidence="7 10" id="KW-0675">Receptor</keyword>
<dbReference type="SMART" id="SM00962">
    <property type="entry name" value="SRP54"/>
    <property type="match status" value="1"/>
</dbReference>
<keyword evidence="6 10" id="KW-0472">Membrane</keyword>
<dbReference type="PROSITE" id="PS00300">
    <property type="entry name" value="SRP54"/>
    <property type="match status" value="1"/>
</dbReference>
<evidence type="ECO:0000256" key="11">
    <source>
        <dbReference type="SAM" id="MobiDB-lite"/>
    </source>
</evidence>
<dbReference type="PANTHER" id="PTHR43134">
    <property type="entry name" value="SIGNAL RECOGNITION PARTICLE RECEPTOR SUBUNIT ALPHA"/>
    <property type="match status" value="1"/>
</dbReference>
<evidence type="ECO:0000256" key="6">
    <source>
        <dbReference type="ARBA" id="ARBA00023136"/>
    </source>
</evidence>
<comment type="function">
    <text evidence="9 10">Involved in targeting and insertion of nascent membrane proteins into the cytoplasmic membrane. Acts as a receptor for the complex formed by the signal recognition particle (SRP) and the ribosome-nascent chain (RNC). Interaction with SRP-RNC leads to the transfer of the RNC complex to the Sec translocase for insertion into the membrane, the hydrolysis of GTP by both Ffh and FtsY, and the dissociation of the SRP-FtsY complex into the individual components.</text>
</comment>
<dbReference type="InterPro" id="IPR003593">
    <property type="entry name" value="AAA+_ATPase"/>
</dbReference>
<sequence length="582" mass="62053">MAKEKKRGFFSWLGFNRQEDGQKPEEEARKDGEQQPEQAPHPDAASLPAEDRRKDAAPGVDAGSEPDSSVSSEEAARLTSGDIVKTTEQLAASQADAARKPDAEEAKGAVRRRVSPSFTDVTGLGGDADSIASAGQATTKPTLPPSFTQLTGQPAPEAPAIPPSPEPTPEAPTIPASQESAADDAATASSQLPEPDKMFTSVSAASDGVVDVDERDLAQLALAEDVRPDDAEEGVQSDEPAQSGQRIAAEDTLSLGLTPEGLLPADMPATEQHRPAREGFFARLKRSLIKTRQNLGSGFIGLFRGKKIDDDLFEELEEQLLIADVGVETTRKIIDGLIEHADRRQLKEADALYGKLKEEMATILAKVDAPLDVSGKKPFVILMVGVNGVGKTTTIGKLARQYQAEGKTVMLAAGDTFRAAAVEQLQVWGQRNQIPVVAQHTGADSASVIFDAIQAAKARGADVLIADTAGRLQNKSHLMEELKKIVRVMKKLDVDAPHEVMLTLDASTGQNAVSQARLFNETVGLTGITLTKLDGTAKGGVIFSIADQFAIPIRYIGVGEGIEDLRPFKADDFIEALFARED</sequence>
<comment type="catalytic activity">
    <reaction evidence="8 10">
        <text>GTP + H2O = GDP + phosphate + H(+)</text>
        <dbReference type="Rhea" id="RHEA:19669"/>
        <dbReference type="ChEBI" id="CHEBI:15377"/>
        <dbReference type="ChEBI" id="CHEBI:15378"/>
        <dbReference type="ChEBI" id="CHEBI:37565"/>
        <dbReference type="ChEBI" id="CHEBI:43474"/>
        <dbReference type="ChEBI" id="CHEBI:58189"/>
        <dbReference type="EC" id="3.6.5.4"/>
    </reaction>
</comment>
<evidence type="ECO:0000256" key="5">
    <source>
        <dbReference type="ARBA" id="ARBA00023134"/>
    </source>
</evidence>
<dbReference type="Pfam" id="PF02881">
    <property type="entry name" value="SRP54_N"/>
    <property type="match status" value="1"/>
</dbReference>
<dbReference type="GO" id="GO:0005047">
    <property type="term" value="F:signal recognition particle binding"/>
    <property type="evidence" value="ECO:0007669"/>
    <property type="project" value="TreeGrafter"/>
</dbReference>
<evidence type="ECO:0000313" key="14">
    <source>
        <dbReference type="Proteomes" id="UP000295719"/>
    </source>
</evidence>
<dbReference type="GO" id="GO:0005525">
    <property type="term" value="F:GTP binding"/>
    <property type="evidence" value="ECO:0007669"/>
    <property type="project" value="UniProtKB-UniRule"/>
</dbReference>
<dbReference type="Gene3D" id="1.20.120.140">
    <property type="entry name" value="Signal recognition particle SRP54, nucleotide-binding domain"/>
    <property type="match status" value="1"/>
</dbReference>
<comment type="subunit">
    <text evidence="10">Part of the signal recognition particle protein translocation system, which is composed of SRP and FtsY. SRP is a ribonucleoprotein composed of Ffh and a 4.5S RNA molecule.</text>
</comment>
<evidence type="ECO:0000256" key="1">
    <source>
        <dbReference type="ARBA" id="ARBA00022475"/>
    </source>
</evidence>
<reference evidence="13 14" key="1">
    <citation type="submission" date="2019-03" db="EMBL/GenBank/DDBJ databases">
        <title>Genomic Encyclopedia of Type Strains, Phase IV (KMG-IV): sequencing the most valuable type-strain genomes for metagenomic binning, comparative biology and taxonomic classification.</title>
        <authorList>
            <person name="Goeker M."/>
        </authorList>
    </citation>
    <scope>NUCLEOTIDE SEQUENCE [LARGE SCALE GENOMIC DNA]</scope>
    <source>
        <strain evidence="13 14">DSM 19580</strain>
    </source>
</reference>
<evidence type="ECO:0000256" key="9">
    <source>
        <dbReference type="ARBA" id="ARBA00053570"/>
    </source>
</evidence>
<feature type="region of interest" description="Disordered" evidence="11">
    <location>
        <begin position="1"/>
        <end position="198"/>
    </location>
</feature>
<dbReference type="Pfam" id="PF00448">
    <property type="entry name" value="SRP54"/>
    <property type="match status" value="1"/>
</dbReference>
<dbReference type="InterPro" id="IPR036225">
    <property type="entry name" value="SRP/SRP_N"/>
</dbReference>
<dbReference type="CDD" id="cd17874">
    <property type="entry name" value="FtsY"/>
    <property type="match status" value="1"/>
</dbReference>
<dbReference type="SUPFAM" id="SSF47364">
    <property type="entry name" value="Domain of the SRP/SRP receptor G-proteins"/>
    <property type="match status" value="1"/>
</dbReference>
<dbReference type="PANTHER" id="PTHR43134:SF1">
    <property type="entry name" value="SIGNAL RECOGNITION PARTICLE RECEPTOR SUBUNIT ALPHA"/>
    <property type="match status" value="1"/>
</dbReference>
<name>A0A4R3YRV9_9GAMM</name>
<proteinExistence type="inferred from homology"/>
<evidence type="ECO:0000256" key="7">
    <source>
        <dbReference type="ARBA" id="ARBA00023170"/>
    </source>
</evidence>
<evidence type="ECO:0000259" key="12">
    <source>
        <dbReference type="PROSITE" id="PS00300"/>
    </source>
</evidence>
<dbReference type="HAMAP" id="MF_00920">
    <property type="entry name" value="FtsY"/>
    <property type="match status" value="1"/>
</dbReference>
<protein>
    <recommendedName>
        <fullName evidence="10">Signal recognition particle receptor FtsY</fullName>
        <shortName evidence="10">SRP receptor</shortName>
        <ecNumber evidence="10">3.6.5.4</ecNumber>
    </recommendedName>
</protein>
<dbReference type="InterPro" id="IPR042101">
    <property type="entry name" value="SRP54_N_sf"/>
</dbReference>
<dbReference type="GO" id="GO:0005886">
    <property type="term" value="C:plasma membrane"/>
    <property type="evidence" value="ECO:0007669"/>
    <property type="project" value="UniProtKB-SubCell"/>
</dbReference>
<dbReference type="InterPro" id="IPR004390">
    <property type="entry name" value="SR_rcpt_FtsY"/>
</dbReference>
<evidence type="ECO:0000256" key="8">
    <source>
        <dbReference type="ARBA" id="ARBA00048027"/>
    </source>
</evidence>
<dbReference type="OrthoDB" id="9804720at2"/>
<dbReference type="GO" id="GO:0003924">
    <property type="term" value="F:GTPase activity"/>
    <property type="evidence" value="ECO:0007669"/>
    <property type="project" value="UniProtKB-UniRule"/>
</dbReference>
<keyword evidence="5 10" id="KW-0342">GTP-binding</keyword>
<comment type="caution">
    <text evidence="13">The sequence shown here is derived from an EMBL/GenBank/DDBJ whole genome shotgun (WGS) entry which is preliminary data.</text>
</comment>
<dbReference type="SMART" id="SM00382">
    <property type="entry name" value="AAA"/>
    <property type="match status" value="1"/>
</dbReference>
<feature type="compositionally biased region" description="Basic and acidic residues" evidence="11">
    <location>
        <begin position="97"/>
        <end position="108"/>
    </location>
</feature>
<feature type="domain" description="SRP54-type proteins GTP-binding" evidence="12">
    <location>
        <begin position="552"/>
        <end position="565"/>
    </location>
</feature>
<dbReference type="EC" id="3.6.5.4" evidence="10"/>
<feature type="binding site" evidence="10">
    <location>
        <begin position="385"/>
        <end position="392"/>
    </location>
    <ligand>
        <name>GTP</name>
        <dbReference type="ChEBI" id="CHEBI:37565"/>
    </ligand>
</feature>
<keyword evidence="1 10" id="KW-1003">Cell membrane</keyword>
<feature type="compositionally biased region" description="Low complexity" evidence="11">
    <location>
        <begin position="173"/>
        <end position="191"/>
    </location>
</feature>
<dbReference type="SMART" id="SM00963">
    <property type="entry name" value="SRP54_N"/>
    <property type="match status" value="1"/>
</dbReference>
<dbReference type="FunFam" id="3.40.50.300:FF:000053">
    <property type="entry name" value="Signal recognition particle receptor FtsY"/>
    <property type="match status" value="1"/>
</dbReference>
<evidence type="ECO:0000256" key="10">
    <source>
        <dbReference type="HAMAP-Rule" id="MF_00920"/>
    </source>
</evidence>
<keyword evidence="2 10" id="KW-0963">Cytoplasm</keyword>
<evidence type="ECO:0000256" key="4">
    <source>
        <dbReference type="ARBA" id="ARBA00022801"/>
    </source>
</evidence>
<dbReference type="InterPro" id="IPR000897">
    <property type="entry name" value="SRP54_GTPase_dom"/>
</dbReference>
<feature type="compositionally biased region" description="Polar residues" evidence="11">
    <location>
        <begin position="133"/>
        <end position="152"/>
    </location>
</feature>
<dbReference type="Proteomes" id="UP000295719">
    <property type="component" value="Unassembled WGS sequence"/>
</dbReference>
<dbReference type="SUPFAM" id="SSF52540">
    <property type="entry name" value="P-loop containing nucleoside triphosphate hydrolases"/>
    <property type="match status" value="1"/>
</dbReference>
<organism evidence="13 14">
    <name type="scientific">Biostraticola tofi</name>
    <dbReference type="NCBI Taxonomy" id="466109"/>
    <lineage>
        <taxon>Bacteria</taxon>
        <taxon>Pseudomonadati</taxon>
        <taxon>Pseudomonadota</taxon>
        <taxon>Gammaproteobacteria</taxon>
        <taxon>Enterobacterales</taxon>
        <taxon>Bruguierivoracaceae</taxon>
        <taxon>Biostraticola</taxon>
    </lineage>
</organism>
<dbReference type="NCBIfam" id="TIGR00064">
    <property type="entry name" value="ftsY"/>
    <property type="match status" value="1"/>
</dbReference>
<feature type="binding site" evidence="10">
    <location>
        <begin position="467"/>
        <end position="471"/>
    </location>
    <ligand>
        <name>GTP</name>
        <dbReference type="ChEBI" id="CHEBI:37565"/>
    </ligand>
</feature>
<evidence type="ECO:0000256" key="2">
    <source>
        <dbReference type="ARBA" id="ARBA00022490"/>
    </source>
</evidence>
<dbReference type="InterPro" id="IPR027417">
    <property type="entry name" value="P-loop_NTPase"/>
</dbReference>
<evidence type="ECO:0000313" key="13">
    <source>
        <dbReference type="EMBL" id="TCV95627.1"/>
    </source>
</evidence>
<dbReference type="AlphaFoldDB" id="A0A4R3YRV9"/>
<dbReference type="GO" id="GO:0006614">
    <property type="term" value="P:SRP-dependent cotranslational protein targeting to membrane"/>
    <property type="evidence" value="ECO:0007669"/>
    <property type="project" value="InterPro"/>
</dbReference>
<accession>A0A4R3YRV9</accession>
<feature type="binding site" evidence="10">
    <location>
        <begin position="531"/>
        <end position="534"/>
    </location>
    <ligand>
        <name>GTP</name>
        <dbReference type="ChEBI" id="CHEBI:37565"/>
    </ligand>
</feature>
<dbReference type="GO" id="GO:0005737">
    <property type="term" value="C:cytoplasm"/>
    <property type="evidence" value="ECO:0007669"/>
    <property type="project" value="UniProtKB-SubCell"/>
</dbReference>
<dbReference type="InterPro" id="IPR013822">
    <property type="entry name" value="Signal_recog_particl_SRP54_hlx"/>
</dbReference>
<dbReference type="FunFam" id="1.20.120.140:FF:000002">
    <property type="entry name" value="Signal recognition particle receptor FtsY"/>
    <property type="match status" value="1"/>
</dbReference>
<keyword evidence="14" id="KW-1185">Reference proteome</keyword>
<evidence type="ECO:0000256" key="3">
    <source>
        <dbReference type="ARBA" id="ARBA00022741"/>
    </source>
</evidence>
<dbReference type="EMBL" id="SMCR01000005">
    <property type="protein sequence ID" value="TCV95627.1"/>
    <property type="molecule type" value="Genomic_DNA"/>
</dbReference>
<dbReference type="Gene3D" id="3.40.50.300">
    <property type="entry name" value="P-loop containing nucleotide triphosphate hydrolases"/>
    <property type="match status" value="1"/>
</dbReference>